<organism evidence="1">
    <name type="scientific">marine sediment metagenome</name>
    <dbReference type="NCBI Taxonomy" id="412755"/>
    <lineage>
        <taxon>unclassified sequences</taxon>
        <taxon>metagenomes</taxon>
        <taxon>ecological metagenomes</taxon>
    </lineage>
</organism>
<sequence>KMGRRNFFKIAIVAIVGFFGTKVGASQSIKLRPGQLWWDKDCCWTSGWKEAQKICLLLSADTEVFQNERISFWSVAEFYWCTDSYMGAPIRKFTEEEVRKMYYVGDVKQIKGFGQDKQESI</sequence>
<feature type="non-terminal residue" evidence="1">
    <location>
        <position position="1"/>
    </location>
</feature>
<proteinExistence type="predicted"/>
<accession>A0A0F9F9H5</accession>
<protein>
    <submittedName>
        <fullName evidence="1">Uncharacterized protein</fullName>
    </submittedName>
</protein>
<gene>
    <name evidence="1" type="ORF">LCGC14_2057630</name>
</gene>
<dbReference type="AlphaFoldDB" id="A0A0F9F9H5"/>
<evidence type="ECO:0000313" key="1">
    <source>
        <dbReference type="EMBL" id="KKL75166.1"/>
    </source>
</evidence>
<name>A0A0F9F9H5_9ZZZZ</name>
<dbReference type="EMBL" id="LAZR01024427">
    <property type="protein sequence ID" value="KKL75166.1"/>
    <property type="molecule type" value="Genomic_DNA"/>
</dbReference>
<comment type="caution">
    <text evidence="1">The sequence shown here is derived from an EMBL/GenBank/DDBJ whole genome shotgun (WGS) entry which is preliminary data.</text>
</comment>
<reference evidence="1" key="1">
    <citation type="journal article" date="2015" name="Nature">
        <title>Complex archaea that bridge the gap between prokaryotes and eukaryotes.</title>
        <authorList>
            <person name="Spang A."/>
            <person name="Saw J.H."/>
            <person name="Jorgensen S.L."/>
            <person name="Zaremba-Niedzwiedzka K."/>
            <person name="Martijn J."/>
            <person name="Lind A.E."/>
            <person name="van Eijk R."/>
            <person name="Schleper C."/>
            <person name="Guy L."/>
            <person name="Ettema T.J."/>
        </authorList>
    </citation>
    <scope>NUCLEOTIDE SEQUENCE</scope>
</reference>